<evidence type="ECO:0000313" key="4">
    <source>
        <dbReference type="Proteomes" id="UP000583266"/>
    </source>
</evidence>
<reference evidence="3 4" key="1">
    <citation type="submission" date="2020-04" db="EMBL/GenBank/DDBJ databases">
        <title>Chitinophaga sp. G-6-1-13 sp. nov., isolated from soil.</title>
        <authorList>
            <person name="Dahal R.H."/>
            <person name="Chaudhary D.K."/>
        </authorList>
    </citation>
    <scope>NUCLEOTIDE SEQUENCE [LARGE SCALE GENOMIC DNA]</scope>
    <source>
        <strain evidence="3 4">G-6-1-13</strain>
    </source>
</reference>
<dbReference type="SUPFAM" id="SSF52799">
    <property type="entry name" value="(Phosphotyrosine protein) phosphatases II"/>
    <property type="match status" value="1"/>
</dbReference>
<evidence type="ECO:0000313" key="3">
    <source>
        <dbReference type="EMBL" id="NML39801.1"/>
    </source>
</evidence>
<keyword evidence="4" id="KW-1185">Reference proteome</keyword>
<protein>
    <submittedName>
        <fullName evidence="3">Tyrosine-protein phosphatase</fullName>
    </submittedName>
</protein>
<dbReference type="PANTHER" id="PTHR31126">
    <property type="entry name" value="TYROSINE-PROTEIN PHOSPHATASE"/>
    <property type="match status" value="1"/>
</dbReference>
<dbReference type="GO" id="GO:0004721">
    <property type="term" value="F:phosphoprotein phosphatase activity"/>
    <property type="evidence" value="ECO:0007669"/>
    <property type="project" value="InterPro"/>
</dbReference>
<accession>A0A848GQH8</accession>
<dbReference type="InterPro" id="IPR029021">
    <property type="entry name" value="Prot-tyrosine_phosphatase-like"/>
</dbReference>
<keyword evidence="2" id="KW-0732">Signal</keyword>
<dbReference type="Proteomes" id="UP000583266">
    <property type="component" value="Unassembled WGS sequence"/>
</dbReference>
<dbReference type="AlphaFoldDB" id="A0A848GQH8"/>
<gene>
    <name evidence="3" type="ORF">HHL17_21560</name>
</gene>
<feature type="chain" id="PRO_5032746548" evidence="2">
    <location>
        <begin position="19"/>
        <end position="269"/>
    </location>
</feature>
<sequence length="269" mass="30172">MKKYILSFAVLAPFFASAQLADSTQRLVHVQGALNFRDVGGYKTTDGKTVAWGKVYRSADVSKLTDQDLQTLDQKHIHTVFDFRGRQEAAAAPDKLPANTRYQLCPAGSDSLPSPTQMATYLKQGGFLEKFYSDPTPFGARYKPLFQQLLTLPADEAVMYHCTGGRDRTGMATALFLYALQVSESTIEADFTASNVYLQPMHSHMFKGLQQLTGMDEASIRKAMELRPEHIRLMFAGIKKQYGSVEKFFETELGIGEKEVKVLREKYLN</sequence>
<feature type="signal peptide" evidence="2">
    <location>
        <begin position="1"/>
        <end position="18"/>
    </location>
</feature>
<evidence type="ECO:0000256" key="1">
    <source>
        <dbReference type="ARBA" id="ARBA00009580"/>
    </source>
</evidence>
<evidence type="ECO:0000256" key="2">
    <source>
        <dbReference type="SAM" id="SignalP"/>
    </source>
</evidence>
<comment type="caution">
    <text evidence="3">The sequence shown here is derived from an EMBL/GenBank/DDBJ whole genome shotgun (WGS) entry which is preliminary data.</text>
</comment>
<proteinExistence type="inferred from homology"/>
<dbReference type="Gene3D" id="3.90.190.10">
    <property type="entry name" value="Protein tyrosine phosphatase superfamily"/>
    <property type="match status" value="1"/>
</dbReference>
<dbReference type="InterPro" id="IPR026893">
    <property type="entry name" value="Tyr/Ser_Pase_IphP-type"/>
</dbReference>
<name>A0A848GQH8_9BACT</name>
<dbReference type="EMBL" id="JABBGC010000002">
    <property type="protein sequence ID" value="NML39801.1"/>
    <property type="molecule type" value="Genomic_DNA"/>
</dbReference>
<organism evidence="3 4">
    <name type="scientific">Chitinophaga fulva</name>
    <dbReference type="NCBI Taxonomy" id="2728842"/>
    <lineage>
        <taxon>Bacteria</taxon>
        <taxon>Pseudomonadati</taxon>
        <taxon>Bacteroidota</taxon>
        <taxon>Chitinophagia</taxon>
        <taxon>Chitinophagales</taxon>
        <taxon>Chitinophagaceae</taxon>
        <taxon>Chitinophaga</taxon>
    </lineage>
</organism>
<dbReference type="RefSeq" id="WP_169226858.1">
    <property type="nucleotide sequence ID" value="NZ_JABBGC010000002.1"/>
</dbReference>
<dbReference type="PANTHER" id="PTHR31126:SF1">
    <property type="entry name" value="TYROSINE SPECIFIC PROTEIN PHOSPHATASES DOMAIN-CONTAINING PROTEIN"/>
    <property type="match status" value="1"/>
</dbReference>
<comment type="similarity">
    <text evidence="1">Belongs to the protein-tyrosine phosphatase family.</text>
</comment>
<dbReference type="Pfam" id="PF13350">
    <property type="entry name" value="Y_phosphatase3"/>
    <property type="match status" value="1"/>
</dbReference>